<gene>
    <name evidence="1" type="ORF">L3Q82_005613</name>
</gene>
<comment type="caution">
    <text evidence="1">The sequence shown here is derived from an EMBL/GenBank/DDBJ whole genome shotgun (WGS) entry which is preliminary data.</text>
</comment>
<dbReference type="Proteomes" id="UP000831701">
    <property type="component" value="Chromosome 24"/>
</dbReference>
<organism evidence="1 2">
    <name type="scientific">Scortum barcoo</name>
    <name type="common">barcoo grunter</name>
    <dbReference type="NCBI Taxonomy" id="214431"/>
    <lineage>
        <taxon>Eukaryota</taxon>
        <taxon>Metazoa</taxon>
        <taxon>Chordata</taxon>
        <taxon>Craniata</taxon>
        <taxon>Vertebrata</taxon>
        <taxon>Euteleostomi</taxon>
        <taxon>Actinopterygii</taxon>
        <taxon>Neopterygii</taxon>
        <taxon>Teleostei</taxon>
        <taxon>Neoteleostei</taxon>
        <taxon>Acanthomorphata</taxon>
        <taxon>Eupercaria</taxon>
        <taxon>Centrarchiformes</taxon>
        <taxon>Terapontoidei</taxon>
        <taxon>Terapontidae</taxon>
        <taxon>Scortum</taxon>
    </lineage>
</organism>
<dbReference type="EMBL" id="CM041554">
    <property type="protein sequence ID" value="KAI3351229.1"/>
    <property type="molecule type" value="Genomic_DNA"/>
</dbReference>
<keyword evidence="2" id="KW-1185">Reference proteome</keyword>
<reference evidence="1" key="1">
    <citation type="submission" date="2022-04" db="EMBL/GenBank/DDBJ databases">
        <title>Jade perch genome.</title>
        <authorList>
            <person name="Chao B."/>
        </authorList>
    </citation>
    <scope>NUCLEOTIDE SEQUENCE</scope>
    <source>
        <strain evidence="1">CB-2022</strain>
    </source>
</reference>
<protein>
    <submittedName>
        <fullName evidence="1">Uncharacterized protein</fullName>
    </submittedName>
</protein>
<evidence type="ECO:0000313" key="2">
    <source>
        <dbReference type="Proteomes" id="UP000831701"/>
    </source>
</evidence>
<accession>A0ACB8V6M2</accession>
<name>A0ACB8V6M2_9TELE</name>
<sequence length="442" mass="48274">MSLGWPGNASDPPGRAGGSVWGEGGLGISAQTAASATRSRTKRMKMDGWMDGSAYHNITETISHLHQANRSPDNGTIIVRETCQTAIRSSGRSFSPQSLIAVIADIVILDSPAGGADDPNYRAASVWLQPSRRRDERHREQVVFIPSAVNKAPAEVKGPSRALRHLIPSVAAEEQEGEGGGPVVRVVSEGPTGHLQGPNASPHPHALPLKRLLFTETLCHFTCKCQKEKNVRSDSQFANPPIFTAVPTFITAVYVCSQCVLYIVCVQYSCYMCVCVLYVVYVVCSVLSVCVVYVVYVVVCSICCVCVYVYVGVFSLYVVCVYMCVFCVHVVYVGVFSVICCVYMLLCVFSVLYVVYVVCVVYAVYMLCVFSYMLYMLCVCSMYVCGVCDVVYVVCVVYADSSICTDHKLPQAFCYIIIITAIIIVTAVISISSCQRQRRAAS</sequence>
<proteinExistence type="predicted"/>
<evidence type="ECO:0000313" key="1">
    <source>
        <dbReference type="EMBL" id="KAI3351229.1"/>
    </source>
</evidence>